<dbReference type="InterPro" id="IPR003660">
    <property type="entry name" value="HAMP_dom"/>
</dbReference>
<dbReference type="InterPro" id="IPR003661">
    <property type="entry name" value="HisK_dim/P_dom"/>
</dbReference>
<dbReference type="CDD" id="cd00075">
    <property type="entry name" value="HATPase"/>
    <property type="match status" value="1"/>
</dbReference>
<dbReference type="Pfam" id="PF00512">
    <property type="entry name" value="HisKA"/>
    <property type="match status" value="1"/>
</dbReference>
<dbReference type="Pfam" id="PF00672">
    <property type="entry name" value="HAMP"/>
    <property type="match status" value="1"/>
</dbReference>
<evidence type="ECO:0000259" key="12">
    <source>
        <dbReference type="PROSITE" id="PS50109"/>
    </source>
</evidence>
<evidence type="ECO:0000256" key="2">
    <source>
        <dbReference type="ARBA" id="ARBA00004236"/>
    </source>
</evidence>
<feature type="transmembrane region" description="Helical" evidence="11">
    <location>
        <begin position="181"/>
        <end position="206"/>
    </location>
</feature>
<dbReference type="Pfam" id="PF02518">
    <property type="entry name" value="HATPase_c"/>
    <property type="match status" value="1"/>
</dbReference>
<dbReference type="PROSITE" id="PS50885">
    <property type="entry name" value="HAMP"/>
    <property type="match status" value="1"/>
</dbReference>
<evidence type="ECO:0000313" key="15">
    <source>
        <dbReference type="Proteomes" id="UP000563898"/>
    </source>
</evidence>
<keyword evidence="10 11" id="KW-0472">Membrane</keyword>
<dbReference type="InterPro" id="IPR036097">
    <property type="entry name" value="HisK_dim/P_sf"/>
</dbReference>
<dbReference type="InterPro" id="IPR003594">
    <property type="entry name" value="HATPase_dom"/>
</dbReference>
<dbReference type="Proteomes" id="UP000563898">
    <property type="component" value="Unassembled WGS sequence"/>
</dbReference>
<dbReference type="CDD" id="cd00082">
    <property type="entry name" value="HisKA"/>
    <property type="match status" value="1"/>
</dbReference>
<evidence type="ECO:0000256" key="5">
    <source>
        <dbReference type="ARBA" id="ARBA00022679"/>
    </source>
</evidence>
<reference evidence="14 15" key="1">
    <citation type="submission" date="2020-04" db="EMBL/GenBank/DDBJ databases">
        <title>MicrobeNet Type strains.</title>
        <authorList>
            <person name="Nicholson A.C."/>
        </authorList>
    </citation>
    <scope>NUCLEOTIDE SEQUENCE [LARGE SCALE GENOMIC DNA]</scope>
    <source>
        <strain evidence="14 15">ATCC BAA-14</strain>
    </source>
</reference>
<feature type="domain" description="HAMP" evidence="13">
    <location>
        <begin position="207"/>
        <end position="260"/>
    </location>
</feature>
<accession>A0A846WWR0</accession>
<dbReference type="SUPFAM" id="SSF47384">
    <property type="entry name" value="Homodimeric domain of signal transducing histidine kinase"/>
    <property type="match status" value="1"/>
</dbReference>
<evidence type="ECO:0000313" key="14">
    <source>
        <dbReference type="EMBL" id="NKY05073.1"/>
    </source>
</evidence>
<keyword evidence="8 11" id="KW-1133">Transmembrane helix</keyword>
<organism evidence="14 15">
    <name type="scientific">Gordonia polyisoprenivorans</name>
    <dbReference type="NCBI Taxonomy" id="84595"/>
    <lineage>
        <taxon>Bacteria</taxon>
        <taxon>Bacillati</taxon>
        <taxon>Actinomycetota</taxon>
        <taxon>Actinomycetes</taxon>
        <taxon>Mycobacteriales</taxon>
        <taxon>Gordoniaceae</taxon>
        <taxon>Gordonia</taxon>
    </lineage>
</organism>
<dbReference type="GO" id="GO:0000155">
    <property type="term" value="F:phosphorelay sensor kinase activity"/>
    <property type="evidence" value="ECO:0007669"/>
    <property type="project" value="InterPro"/>
</dbReference>
<keyword evidence="4" id="KW-0597">Phosphoprotein</keyword>
<evidence type="ECO:0000256" key="4">
    <source>
        <dbReference type="ARBA" id="ARBA00022553"/>
    </source>
</evidence>
<dbReference type="PANTHER" id="PTHR45436:SF5">
    <property type="entry name" value="SENSOR HISTIDINE KINASE TRCS"/>
    <property type="match status" value="1"/>
</dbReference>
<keyword evidence="6 11" id="KW-0812">Transmembrane</keyword>
<evidence type="ECO:0000256" key="9">
    <source>
        <dbReference type="ARBA" id="ARBA00023012"/>
    </source>
</evidence>
<dbReference type="InterPro" id="IPR004358">
    <property type="entry name" value="Sig_transdc_His_kin-like_C"/>
</dbReference>
<dbReference type="SUPFAM" id="SSF55874">
    <property type="entry name" value="ATPase domain of HSP90 chaperone/DNA topoisomerase II/histidine kinase"/>
    <property type="match status" value="1"/>
</dbReference>
<evidence type="ECO:0000256" key="8">
    <source>
        <dbReference type="ARBA" id="ARBA00022989"/>
    </source>
</evidence>
<evidence type="ECO:0000259" key="13">
    <source>
        <dbReference type="PROSITE" id="PS50885"/>
    </source>
</evidence>
<evidence type="ECO:0000256" key="11">
    <source>
        <dbReference type="SAM" id="Phobius"/>
    </source>
</evidence>
<dbReference type="PRINTS" id="PR00344">
    <property type="entry name" value="BCTRLSENSOR"/>
</dbReference>
<evidence type="ECO:0000256" key="10">
    <source>
        <dbReference type="ARBA" id="ARBA00023136"/>
    </source>
</evidence>
<dbReference type="EC" id="2.7.13.3" evidence="3"/>
<evidence type="ECO:0000256" key="6">
    <source>
        <dbReference type="ARBA" id="ARBA00022692"/>
    </source>
</evidence>
<dbReference type="InterPro" id="IPR050428">
    <property type="entry name" value="TCS_sensor_his_kinase"/>
</dbReference>
<dbReference type="SMART" id="SM00387">
    <property type="entry name" value="HATPase_c"/>
    <property type="match status" value="1"/>
</dbReference>
<evidence type="ECO:0000256" key="1">
    <source>
        <dbReference type="ARBA" id="ARBA00000085"/>
    </source>
</evidence>
<evidence type="ECO:0000256" key="7">
    <source>
        <dbReference type="ARBA" id="ARBA00022777"/>
    </source>
</evidence>
<dbReference type="Gene3D" id="6.10.340.10">
    <property type="match status" value="1"/>
</dbReference>
<keyword evidence="7 14" id="KW-0418">Kinase</keyword>
<dbReference type="GO" id="GO:0005886">
    <property type="term" value="C:plasma membrane"/>
    <property type="evidence" value="ECO:0007669"/>
    <property type="project" value="UniProtKB-SubCell"/>
</dbReference>
<comment type="catalytic activity">
    <reaction evidence="1">
        <text>ATP + protein L-histidine = ADP + protein N-phospho-L-histidine.</text>
        <dbReference type="EC" id="2.7.13.3"/>
    </reaction>
</comment>
<dbReference type="CDD" id="cd06225">
    <property type="entry name" value="HAMP"/>
    <property type="match status" value="1"/>
</dbReference>
<keyword evidence="9" id="KW-0902">Two-component regulatory system</keyword>
<dbReference type="EMBL" id="JAAXPC010000028">
    <property type="protein sequence ID" value="NKY05073.1"/>
    <property type="molecule type" value="Genomic_DNA"/>
</dbReference>
<comment type="caution">
    <text evidence="14">The sequence shown here is derived from an EMBL/GenBank/DDBJ whole genome shotgun (WGS) entry which is preliminary data.</text>
</comment>
<dbReference type="Gene3D" id="3.30.565.10">
    <property type="entry name" value="Histidine kinase-like ATPase, C-terminal domain"/>
    <property type="match status" value="1"/>
</dbReference>
<dbReference type="SMART" id="SM00388">
    <property type="entry name" value="HisKA"/>
    <property type="match status" value="1"/>
</dbReference>
<name>A0A846WWR0_9ACTN</name>
<dbReference type="Gene3D" id="1.10.287.130">
    <property type="match status" value="1"/>
</dbReference>
<dbReference type="PROSITE" id="PS50109">
    <property type="entry name" value="HIS_KIN"/>
    <property type="match status" value="1"/>
</dbReference>
<protein>
    <recommendedName>
        <fullName evidence="3">histidine kinase</fullName>
        <ecNumber evidence="3">2.7.13.3</ecNumber>
    </recommendedName>
</protein>
<evidence type="ECO:0000256" key="3">
    <source>
        <dbReference type="ARBA" id="ARBA00012438"/>
    </source>
</evidence>
<dbReference type="SMART" id="SM00304">
    <property type="entry name" value="HAMP"/>
    <property type="match status" value="1"/>
</dbReference>
<keyword evidence="5" id="KW-0808">Transferase</keyword>
<dbReference type="PANTHER" id="PTHR45436">
    <property type="entry name" value="SENSOR HISTIDINE KINASE YKOH"/>
    <property type="match status" value="1"/>
</dbReference>
<proteinExistence type="predicted"/>
<feature type="transmembrane region" description="Helical" evidence="11">
    <location>
        <begin position="30"/>
        <end position="51"/>
    </location>
</feature>
<dbReference type="SUPFAM" id="SSF158472">
    <property type="entry name" value="HAMP domain-like"/>
    <property type="match status" value="1"/>
</dbReference>
<gene>
    <name evidence="14" type="ORF">HGA05_26290</name>
</gene>
<dbReference type="AlphaFoldDB" id="A0A846WWR0"/>
<dbReference type="InterPro" id="IPR005467">
    <property type="entry name" value="His_kinase_dom"/>
</dbReference>
<comment type="subcellular location">
    <subcellularLocation>
        <location evidence="2">Cell membrane</location>
    </subcellularLocation>
</comment>
<feature type="domain" description="Histidine kinase" evidence="12">
    <location>
        <begin position="268"/>
        <end position="476"/>
    </location>
</feature>
<sequence>MTAGRGTDRAVKRTLSSPIARWGVRVQSTVIAAIVVAVALGIGGAVTLYMLHRANTDAMYRSTARQAYQIATAITHGGPAAVDSDDLAPGAGVDVMQVLDEQGEVVVASPGAPTGAVTLAGYQSAGAGTVPADDSPVYADDVYIPGFHGEYCATAVTARYAGQRYSVIALDRASGIRSSEWTMASIMAVELPMVVILGAGAVYLLVGRSLRPVSRISRRVNEISASRLGQRVPVPEAHDEIRALAVTMNGMLRRLESSHDAQLRFVGDASHELRSPLTTVVGLLDLADDSHTAIDTETVRAVLLPEARRMQHIVDDLLLLARADERGLPLQRIEVDLDDIVGAEIARLKSSNTVVVEPHLAPVRVVGDREMIARAVRNLTDNAARYARSLVTLSLRADGDDAVITVGDDGPGIPEAQRERIFDRFARVDADRRQGSGAGLGLAIVREIVRAHDGSVVVAERTGGGVDFVVRLPMPAAENLSSADQGPAQSSRSR</sequence>
<dbReference type="InterPro" id="IPR036890">
    <property type="entry name" value="HATPase_C_sf"/>
</dbReference>